<dbReference type="AlphaFoldDB" id="A0A494X2R1"/>
<keyword evidence="2" id="KW-1185">Reference proteome</keyword>
<evidence type="ECO:0000313" key="2">
    <source>
        <dbReference type="Proteomes" id="UP000271256"/>
    </source>
</evidence>
<dbReference type="EMBL" id="RBWE01000001">
    <property type="protein sequence ID" value="RKO67497.1"/>
    <property type="molecule type" value="Genomic_DNA"/>
</dbReference>
<comment type="caution">
    <text evidence="1">The sequence shown here is derived from an EMBL/GenBank/DDBJ whole genome shotgun (WGS) entry which is preliminary data.</text>
</comment>
<sequence length="90" mass="10344">MDNTRMVHIRLPKSIVAQMEKLLELLGISRNEFIVQAVAEKVAREMRLRGLRETRGVLGPEDAPEWAEIPAADWVRKVRREEGEPPVWAT</sequence>
<organism evidence="1 2">
    <name type="scientific">Desulfofundulus salinus</name>
    <dbReference type="NCBI Taxonomy" id="2419843"/>
    <lineage>
        <taxon>Bacteria</taxon>
        <taxon>Bacillati</taxon>
        <taxon>Bacillota</taxon>
        <taxon>Clostridia</taxon>
        <taxon>Eubacteriales</taxon>
        <taxon>Peptococcaceae</taxon>
        <taxon>Desulfofundulus</taxon>
    </lineage>
</organism>
<proteinExistence type="predicted"/>
<dbReference type="RefSeq" id="WP_121451907.1">
    <property type="nucleotide sequence ID" value="NZ_RBWE01000001.1"/>
</dbReference>
<evidence type="ECO:0000313" key="1">
    <source>
        <dbReference type="EMBL" id="RKO67497.1"/>
    </source>
</evidence>
<gene>
    <name evidence="1" type="ORF">D7024_11355</name>
</gene>
<dbReference type="Proteomes" id="UP000271256">
    <property type="component" value="Unassembled WGS sequence"/>
</dbReference>
<dbReference type="InterPro" id="IPR010985">
    <property type="entry name" value="Ribbon_hlx_hlx"/>
</dbReference>
<dbReference type="NCBIfam" id="NF041551">
    <property type="entry name" value="YlcI_YnfO_N"/>
    <property type="match status" value="1"/>
</dbReference>
<dbReference type="SUPFAM" id="SSF47598">
    <property type="entry name" value="Ribbon-helix-helix"/>
    <property type="match status" value="1"/>
</dbReference>
<accession>A0A494X2R1</accession>
<evidence type="ECO:0008006" key="3">
    <source>
        <dbReference type="Google" id="ProtNLM"/>
    </source>
</evidence>
<dbReference type="OrthoDB" id="1725682at2"/>
<reference evidence="1 2" key="1">
    <citation type="submission" date="2018-10" db="EMBL/GenBank/DDBJ databases">
        <authorList>
            <person name="Grouzdev D.S."/>
            <person name="Krutkina M.S."/>
            <person name="Tourova T.P."/>
            <person name="Nazina T.N."/>
        </authorList>
    </citation>
    <scope>NUCLEOTIDE SEQUENCE [LARGE SCALE GENOMIC DNA]</scope>
    <source>
        <strain evidence="1 2">435</strain>
    </source>
</reference>
<name>A0A494X2R1_9FIRM</name>
<dbReference type="GO" id="GO:0006355">
    <property type="term" value="P:regulation of DNA-templated transcription"/>
    <property type="evidence" value="ECO:0007669"/>
    <property type="project" value="InterPro"/>
</dbReference>
<protein>
    <recommendedName>
        <fullName evidence="3">Ribbon-helix-helix protein, CopG family</fullName>
    </recommendedName>
</protein>